<organism evidence="5 6">
    <name type="scientific">Methylobacterium terrae</name>
    <dbReference type="NCBI Taxonomy" id="2202827"/>
    <lineage>
        <taxon>Bacteria</taxon>
        <taxon>Pseudomonadati</taxon>
        <taxon>Pseudomonadota</taxon>
        <taxon>Alphaproteobacteria</taxon>
        <taxon>Hyphomicrobiales</taxon>
        <taxon>Methylobacteriaceae</taxon>
        <taxon>Methylobacterium</taxon>
    </lineage>
</organism>
<reference evidence="5 6" key="1">
    <citation type="submission" date="2018-05" db="EMBL/GenBank/DDBJ databases">
        <title>Complete Genome Sequence of Methylobacterium sp. 17Sr1-28.</title>
        <authorList>
            <person name="Srinivasan S."/>
        </authorList>
    </citation>
    <scope>NUCLEOTIDE SEQUENCE [LARGE SCALE GENOMIC DNA]</scope>
    <source>
        <strain evidence="5 6">17Sr1-28</strain>
    </source>
</reference>
<gene>
    <name evidence="5" type="ORF">DK419_04165</name>
</gene>
<dbReference type="Gene3D" id="3.90.226.10">
    <property type="entry name" value="2-enoyl-CoA Hydratase, Chain A, domain 1"/>
    <property type="match status" value="2"/>
</dbReference>
<dbReference type="GO" id="GO:0015977">
    <property type="term" value="P:carbon fixation"/>
    <property type="evidence" value="ECO:0007669"/>
    <property type="project" value="UniProtKB-ARBA"/>
</dbReference>
<dbReference type="KEGG" id="mtea:DK419_04165"/>
<evidence type="ECO:0000259" key="4">
    <source>
        <dbReference type="PROSITE" id="PS50989"/>
    </source>
</evidence>
<evidence type="ECO:0000313" key="5">
    <source>
        <dbReference type="EMBL" id="AWN49861.1"/>
    </source>
</evidence>
<dbReference type="GO" id="GO:0003989">
    <property type="term" value="F:acetyl-CoA carboxylase activity"/>
    <property type="evidence" value="ECO:0007669"/>
    <property type="project" value="UniProtKB-ARBA"/>
</dbReference>
<dbReference type="Pfam" id="PF01039">
    <property type="entry name" value="Carboxyl_trans"/>
    <property type="match status" value="1"/>
</dbReference>
<dbReference type="GO" id="GO:0004658">
    <property type="term" value="F:propionyl-CoA carboxylase activity"/>
    <property type="evidence" value="ECO:0007669"/>
    <property type="project" value="UniProtKB-ARBA"/>
</dbReference>
<comment type="similarity">
    <text evidence="1">Belongs to the AccD/PCCB family.</text>
</comment>
<evidence type="ECO:0000256" key="1">
    <source>
        <dbReference type="ARBA" id="ARBA00006102"/>
    </source>
</evidence>
<protein>
    <recommendedName>
        <fullName evidence="2">Propionyl-CoA carboxylase beta chain</fullName>
    </recommendedName>
</protein>
<evidence type="ECO:0000313" key="6">
    <source>
        <dbReference type="Proteomes" id="UP000245444"/>
    </source>
</evidence>
<dbReference type="OrthoDB" id="9803706at2"/>
<dbReference type="InterPro" id="IPR029045">
    <property type="entry name" value="ClpP/crotonase-like_dom_sf"/>
</dbReference>
<dbReference type="EMBL" id="CP029553">
    <property type="protein sequence ID" value="AWN49861.1"/>
    <property type="molecule type" value="Genomic_DNA"/>
</dbReference>
<proteinExistence type="inferred from homology"/>
<dbReference type="FunFam" id="3.90.226.10:FF:000017">
    <property type="entry name" value="Propionyl-CoA carboxylase subunit beta 5"/>
    <property type="match status" value="1"/>
</dbReference>
<dbReference type="InterPro" id="IPR011763">
    <property type="entry name" value="COA_CT_C"/>
</dbReference>
<dbReference type="GO" id="GO:0016740">
    <property type="term" value="F:transferase activity"/>
    <property type="evidence" value="ECO:0007669"/>
    <property type="project" value="UniProtKB-KW"/>
</dbReference>
<dbReference type="InterPro" id="IPR051047">
    <property type="entry name" value="AccD/PCCB"/>
</dbReference>
<dbReference type="AlphaFoldDB" id="A0A2U8WWS2"/>
<feature type="domain" description="CoA carboxyltransferase C-terminal" evidence="4">
    <location>
        <begin position="264"/>
        <end position="504"/>
    </location>
</feature>
<feature type="domain" description="CoA carboxyltransferase N-terminal" evidence="3">
    <location>
        <begin position="1"/>
        <end position="257"/>
    </location>
</feature>
<dbReference type="SUPFAM" id="SSF52096">
    <property type="entry name" value="ClpP/crotonase"/>
    <property type="match status" value="2"/>
</dbReference>
<keyword evidence="6" id="KW-1185">Reference proteome</keyword>
<sequence>MKDILERLDQRRAQARVGGGESRVAAQHKRGKLTARERIELLLDSGSFEEFDMFVQHRSNDFGMERQKIPGDGVVTGWGTINGRAVFVFSKDFTVFGGSLSEAHAQKIIKVQDTALKMRAPIIGIFDAGGARIQEGVAALGGYGEVFKRNVTASGVIPQISVIMGPCAGGDVYSPAMTDFIFMVRDTSYMFVTGPDVVKTVTNEVVTAEELGGAKVHTSKSSIADGSYENDVEALLQIRRLMDFLPANNQAGVPELESFDDPARLDRSLDTLIPDNPNKPYDMGELIRRVVDEGDFFEIQAAYARNIITGFARIEGRTVGFVANQPMVLAGVLDSDASRKAARFVRFCDAFSIPICTFVDVPGFLPGTAQEYGGLIKHGAKLLFAYSQATVPLVTVITRKAFGGAYDVMASKHVGGDVNYAWPTAQIAVMGAKGAVEIIFRQDLGDPDKIAARTAEYEERFMSPFVAAERGYIDEVIMPHSTRRRIARALAMLRTKESEQPWKKHDNIPL</sequence>
<dbReference type="PROSITE" id="PS50980">
    <property type="entry name" value="COA_CT_NTER"/>
    <property type="match status" value="1"/>
</dbReference>
<name>A0A2U8WWS2_9HYPH</name>
<dbReference type="FunFam" id="3.90.226.10:FF:000016">
    <property type="entry name" value="Propionyl-CoA carboxylase, beta subunit"/>
    <property type="match status" value="1"/>
</dbReference>
<dbReference type="InterPro" id="IPR011762">
    <property type="entry name" value="COA_CT_N"/>
</dbReference>
<dbReference type="Proteomes" id="UP000245444">
    <property type="component" value="Chromosome"/>
</dbReference>
<dbReference type="PROSITE" id="PS50989">
    <property type="entry name" value="COA_CT_CTER"/>
    <property type="match status" value="1"/>
</dbReference>
<accession>A0A2U8WWS2</accession>
<dbReference type="RefSeq" id="WP_109962117.1">
    <property type="nucleotide sequence ID" value="NZ_CP029553.1"/>
</dbReference>
<dbReference type="PANTHER" id="PTHR43842:SF2">
    <property type="entry name" value="PROPIONYL-COA CARBOXYLASE BETA CHAIN, MITOCHONDRIAL"/>
    <property type="match status" value="1"/>
</dbReference>
<evidence type="ECO:0000256" key="2">
    <source>
        <dbReference type="ARBA" id="ARBA00074538"/>
    </source>
</evidence>
<dbReference type="InterPro" id="IPR034733">
    <property type="entry name" value="AcCoA_carboxyl_beta"/>
</dbReference>
<dbReference type="PANTHER" id="PTHR43842">
    <property type="entry name" value="PROPIONYL-COA CARBOXYLASE BETA CHAIN"/>
    <property type="match status" value="1"/>
</dbReference>
<dbReference type="GO" id="GO:0009317">
    <property type="term" value="C:acetyl-CoA carboxylase complex"/>
    <property type="evidence" value="ECO:0007669"/>
    <property type="project" value="UniProtKB-ARBA"/>
</dbReference>
<keyword evidence="5" id="KW-0808">Transferase</keyword>
<evidence type="ECO:0000259" key="3">
    <source>
        <dbReference type="PROSITE" id="PS50980"/>
    </source>
</evidence>